<name>A0AAV7VRP5_PLEWA</name>
<sequence>MAGSPGPLAPMLSQFMAGFSATPSCSHRGWAKGSSRLGAKLDCAERPRHAAKAQRGRTGCSSIQSRQRREPLNVRHCVPKPQGTHNTAPIH</sequence>
<feature type="region of interest" description="Disordered" evidence="1">
    <location>
        <begin position="48"/>
        <end position="91"/>
    </location>
</feature>
<evidence type="ECO:0000256" key="1">
    <source>
        <dbReference type="SAM" id="MobiDB-lite"/>
    </source>
</evidence>
<dbReference type="AlphaFoldDB" id="A0AAV7VRP5"/>
<accession>A0AAV7VRP5</accession>
<dbReference type="EMBL" id="JANPWB010000003">
    <property type="protein sequence ID" value="KAJ1203968.1"/>
    <property type="molecule type" value="Genomic_DNA"/>
</dbReference>
<keyword evidence="3" id="KW-1185">Reference proteome</keyword>
<organism evidence="2 3">
    <name type="scientific">Pleurodeles waltl</name>
    <name type="common">Iberian ribbed newt</name>
    <dbReference type="NCBI Taxonomy" id="8319"/>
    <lineage>
        <taxon>Eukaryota</taxon>
        <taxon>Metazoa</taxon>
        <taxon>Chordata</taxon>
        <taxon>Craniata</taxon>
        <taxon>Vertebrata</taxon>
        <taxon>Euteleostomi</taxon>
        <taxon>Amphibia</taxon>
        <taxon>Batrachia</taxon>
        <taxon>Caudata</taxon>
        <taxon>Salamandroidea</taxon>
        <taxon>Salamandridae</taxon>
        <taxon>Pleurodelinae</taxon>
        <taxon>Pleurodeles</taxon>
    </lineage>
</organism>
<dbReference type="Proteomes" id="UP001066276">
    <property type="component" value="Chromosome 2_1"/>
</dbReference>
<protein>
    <submittedName>
        <fullName evidence="2">Uncharacterized protein</fullName>
    </submittedName>
</protein>
<reference evidence="2" key="1">
    <citation type="journal article" date="2022" name="bioRxiv">
        <title>Sequencing and chromosome-scale assembly of the giantPleurodeles waltlgenome.</title>
        <authorList>
            <person name="Brown T."/>
            <person name="Elewa A."/>
            <person name="Iarovenko S."/>
            <person name="Subramanian E."/>
            <person name="Araus A.J."/>
            <person name="Petzold A."/>
            <person name="Susuki M."/>
            <person name="Suzuki K.-i.T."/>
            <person name="Hayashi T."/>
            <person name="Toyoda A."/>
            <person name="Oliveira C."/>
            <person name="Osipova E."/>
            <person name="Leigh N.D."/>
            <person name="Simon A."/>
            <person name="Yun M.H."/>
        </authorList>
    </citation>
    <scope>NUCLEOTIDE SEQUENCE</scope>
    <source>
        <strain evidence="2">20211129_DDA</strain>
        <tissue evidence="2">Liver</tissue>
    </source>
</reference>
<evidence type="ECO:0000313" key="2">
    <source>
        <dbReference type="EMBL" id="KAJ1203968.1"/>
    </source>
</evidence>
<comment type="caution">
    <text evidence="2">The sequence shown here is derived from an EMBL/GenBank/DDBJ whole genome shotgun (WGS) entry which is preliminary data.</text>
</comment>
<proteinExistence type="predicted"/>
<gene>
    <name evidence="2" type="ORF">NDU88_007749</name>
</gene>
<evidence type="ECO:0000313" key="3">
    <source>
        <dbReference type="Proteomes" id="UP001066276"/>
    </source>
</evidence>